<dbReference type="Gene3D" id="1.10.1760.20">
    <property type="match status" value="1"/>
</dbReference>
<name>A0A7G1GA77_9BACT</name>
<feature type="transmembrane region" description="Helical" evidence="1">
    <location>
        <begin position="122"/>
        <end position="143"/>
    </location>
</feature>
<accession>A0A7G1GA77</accession>
<proteinExistence type="predicted"/>
<keyword evidence="1" id="KW-0812">Transmembrane</keyword>
<feature type="transmembrane region" description="Helical" evidence="1">
    <location>
        <begin position="69"/>
        <end position="90"/>
    </location>
</feature>
<keyword evidence="1" id="KW-1133">Transmembrane helix</keyword>
<dbReference type="KEGG" id="ocy:OSSY52_21240"/>
<keyword evidence="1" id="KW-0472">Membrane</keyword>
<feature type="transmembrane region" description="Helical" evidence="1">
    <location>
        <begin position="96"/>
        <end position="115"/>
    </location>
</feature>
<evidence type="ECO:0000313" key="2">
    <source>
        <dbReference type="EMBL" id="BBE31983.1"/>
    </source>
</evidence>
<dbReference type="InParanoid" id="A0A7G1GA77"/>
<organism evidence="2 3">
    <name type="scientific">Tepiditoga spiralis</name>
    <dbReference type="NCBI Taxonomy" id="2108365"/>
    <lineage>
        <taxon>Bacteria</taxon>
        <taxon>Thermotogati</taxon>
        <taxon>Thermotogota</taxon>
        <taxon>Thermotogae</taxon>
        <taxon>Petrotogales</taxon>
        <taxon>Petrotogaceae</taxon>
        <taxon>Tepiditoga</taxon>
    </lineage>
</organism>
<evidence type="ECO:0000313" key="3">
    <source>
        <dbReference type="Proteomes" id="UP000516361"/>
    </source>
</evidence>
<keyword evidence="3" id="KW-1185">Reference proteome</keyword>
<dbReference type="AlphaFoldDB" id="A0A7G1GA77"/>
<feature type="transmembrane region" description="Helical" evidence="1">
    <location>
        <begin position="7"/>
        <end position="25"/>
    </location>
</feature>
<feature type="transmembrane region" description="Helical" evidence="1">
    <location>
        <begin position="37"/>
        <end position="57"/>
    </location>
</feature>
<reference evidence="2 3" key="1">
    <citation type="submission" date="2018-06" db="EMBL/GenBank/DDBJ databases">
        <title>Genome sequencing of Oceanotoga sp. sy52.</title>
        <authorList>
            <person name="Mori K."/>
        </authorList>
    </citation>
    <scope>NUCLEOTIDE SEQUENCE [LARGE SCALE GENOMIC DNA]</scope>
    <source>
        <strain evidence="3">sy52</strain>
    </source>
</reference>
<gene>
    <name evidence="2" type="ORF">OSSY52_21240</name>
</gene>
<dbReference type="EMBL" id="AP018712">
    <property type="protein sequence ID" value="BBE31983.1"/>
    <property type="molecule type" value="Genomic_DNA"/>
</dbReference>
<dbReference type="Proteomes" id="UP000516361">
    <property type="component" value="Chromosome"/>
</dbReference>
<protein>
    <recommendedName>
        <fullName evidence="4">ECF transporter S component</fullName>
    </recommendedName>
</protein>
<sequence>MKKVSKITLVGIFVAFSFVLSFIKLPSPFGSVALDSFPGFFLATFSPLLGGVVALLGHFFTSWNSGFPFGFYHIFIAIEMLLITWIFGNLYLKNKIIAIIIGVFLNGIISPLTVIPLIGLKAVISFIPFLIFASFINIIFAFITNLGVQKYPKVGELYEKN</sequence>
<evidence type="ECO:0000256" key="1">
    <source>
        <dbReference type="SAM" id="Phobius"/>
    </source>
</evidence>
<evidence type="ECO:0008006" key="4">
    <source>
        <dbReference type="Google" id="ProtNLM"/>
    </source>
</evidence>
<dbReference type="RefSeq" id="WP_190614842.1">
    <property type="nucleotide sequence ID" value="NZ_AP018712.1"/>
</dbReference>